<dbReference type="InterPro" id="IPR027124">
    <property type="entry name" value="Swc5/CFDP1/2"/>
</dbReference>
<evidence type="ECO:0000256" key="3">
    <source>
        <dbReference type="SAM" id="MobiDB-lite"/>
    </source>
</evidence>
<accession>A0AAN8EJ17</accession>
<protein>
    <recommendedName>
        <fullName evidence="2">SWR1-complex protein 5</fullName>
    </recommendedName>
</protein>
<dbReference type="InterPro" id="IPR011421">
    <property type="entry name" value="BCNT-C"/>
</dbReference>
<dbReference type="PANTHER" id="PTHR48407:SF1">
    <property type="entry name" value="CRANIOFACIAL DEVELOPMENT PROTEIN 1"/>
    <property type="match status" value="1"/>
</dbReference>
<dbReference type="EMBL" id="JAKLMC020000025">
    <property type="protein sequence ID" value="KAK5950700.1"/>
    <property type="molecule type" value="Genomic_DNA"/>
</dbReference>
<evidence type="ECO:0000256" key="1">
    <source>
        <dbReference type="ARBA" id="ARBA00010465"/>
    </source>
</evidence>
<keyword evidence="6" id="KW-1185">Reference proteome</keyword>
<dbReference type="PROSITE" id="PS51279">
    <property type="entry name" value="BCNT_C"/>
    <property type="match status" value="1"/>
</dbReference>
<dbReference type="GO" id="GO:0000812">
    <property type="term" value="C:Swr1 complex"/>
    <property type="evidence" value="ECO:0007669"/>
    <property type="project" value="TreeGrafter"/>
</dbReference>
<feature type="region of interest" description="Disordered" evidence="3">
    <location>
        <begin position="129"/>
        <end position="179"/>
    </location>
</feature>
<dbReference type="Pfam" id="PF07572">
    <property type="entry name" value="BCNT"/>
    <property type="match status" value="1"/>
</dbReference>
<gene>
    <name evidence="5" type="primary">SWC5</name>
    <name evidence="5" type="ORF">OHC33_008367</name>
</gene>
<organism evidence="5 6">
    <name type="scientific">Knufia fluminis</name>
    <dbReference type="NCBI Taxonomy" id="191047"/>
    <lineage>
        <taxon>Eukaryota</taxon>
        <taxon>Fungi</taxon>
        <taxon>Dikarya</taxon>
        <taxon>Ascomycota</taxon>
        <taxon>Pezizomycotina</taxon>
        <taxon>Eurotiomycetes</taxon>
        <taxon>Chaetothyriomycetidae</taxon>
        <taxon>Chaetothyriales</taxon>
        <taxon>Trichomeriaceae</taxon>
        <taxon>Knufia</taxon>
    </lineage>
</organism>
<evidence type="ECO:0000313" key="5">
    <source>
        <dbReference type="EMBL" id="KAK5950700.1"/>
    </source>
</evidence>
<dbReference type="PANTHER" id="PTHR48407">
    <property type="entry name" value="CRANIOFACIAL DEVELOPMENT PROTEIN 1"/>
    <property type="match status" value="1"/>
</dbReference>
<reference evidence="5 6" key="1">
    <citation type="submission" date="2022-12" db="EMBL/GenBank/DDBJ databases">
        <title>Genomic features and morphological characterization of a novel Knufia sp. strain isolated from spacecraft assembly facility.</title>
        <authorList>
            <person name="Teixeira M."/>
            <person name="Chander A.M."/>
            <person name="Stajich J.E."/>
            <person name="Venkateswaran K."/>
        </authorList>
    </citation>
    <scope>NUCLEOTIDE SEQUENCE [LARGE SCALE GENOMIC DNA]</scope>
    <source>
        <strain evidence="5 6">FJI-L2-BK-P2</strain>
    </source>
</reference>
<feature type="compositionally biased region" description="Polar residues" evidence="3">
    <location>
        <begin position="213"/>
        <end position="229"/>
    </location>
</feature>
<feature type="region of interest" description="Disordered" evidence="3">
    <location>
        <begin position="212"/>
        <end position="238"/>
    </location>
</feature>
<name>A0AAN8EJ17_9EURO</name>
<comment type="similarity">
    <text evidence="1">Belongs to the SWC5 family.</text>
</comment>
<sequence>MATEESNPDITDDGYDEEADSDFDEHVSDAGSASSSAEEEAVATNKAKPGKKSPSSPPLVEELDSGDEVTIKERQKSRRKQKRRKDGQVSSDDEQKEEWRAKTRSMRVQEQAERQKKALVSIKTSTIDVNSIWEEMNRPGPLPPIRIEGQPEESPAKDAQPVQQEGQKESDAGGSQAEEMITIKRRYKFAGEMHTVEKSVSKSSAEAKLWLEQQENMKATSEDTNSSKQRPVRKISRFDPNYSNLEAFRNHSIKAQPEAFNGPKLNVVEKSKMDWAAHVDKEGLKDELEVHAKAKDAYMNRMDFLSKVGQRQDDEARAARQIG</sequence>
<dbReference type="AlphaFoldDB" id="A0AAN8EJ17"/>
<evidence type="ECO:0000256" key="2">
    <source>
        <dbReference type="ARBA" id="ARBA00019138"/>
    </source>
</evidence>
<feature type="compositionally biased region" description="Basic residues" evidence="3">
    <location>
        <begin position="75"/>
        <end position="85"/>
    </location>
</feature>
<dbReference type="Proteomes" id="UP001316803">
    <property type="component" value="Unassembled WGS sequence"/>
</dbReference>
<comment type="caution">
    <text evidence="5">The sequence shown here is derived from an EMBL/GenBank/DDBJ whole genome shotgun (WGS) entry which is preliminary data.</text>
</comment>
<evidence type="ECO:0000259" key="4">
    <source>
        <dbReference type="PROSITE" id="PS51279"/>
    </source>
</evidence>
<feature type="domain" description="BCNT-C" evidence="4">
    <location>
        <begin position="247"/>
        <end position="323"/>
    </location>
</feature>
<evidence type="ECO:0000313" key="6">
    <source>
        <dbReference type="Proteomes" id="UP001316803"/>
    </source>
</evidence>
<feature type="compositionally biased region" description="Low complexity" evidence="3">
    <location>
        <begin position="29"/>
        <end position="47"/>
    </location>
</feature>
<proteinExistence type="inferred from homology"/>
<feature type="region of interest" description="Disordered" evidence="3">
    <location>
        <begin position="1"/>
        <end position="117"/>
    </location>
</feature>
<feature type="compositionally biased region" description="Acidic residues" evidence="3">
    <location>
        <begin position="1"/>
        <end position="23"/>
    </location>
</feature>